<gene>
    <name evidence="2" type="ORF">L248_2999</name>
</gene>
<name>U4TJQ0_9LACO</name>
<dbReference type="STRING" id="1231336.L248_2999"/>
<dbReference type="Pfam" id="PF25583">
    <property type="entry name" value="WCX"/>
    <property type="match status" value="1"/>
</dbReference>
<protein>
    <recommendedName>
        <fullName evidence="1">WCX domain-containing protein</fullName>
    </recommendedName>
</protein>
<reference evidence="3" key="1">
    <citation type="journal article" date="2013" name="Genome Announc.">
        <title>Whole-Genome Sequencing of Lactobacillus shenzhenensis Strain LY-73T.</title>
        <authorList>
            <person name="Lin Z."/>
            <person name="Liu Z."/>
            <person name="Yang R."/>
            <person name="Zou Y."/>
            <person name="Wan D."/>
            <person name="Chen J."/>
            <person name="Guo M."/>
            <person name="Zhao J."/>
            <person name="Fang C."/>
            <person name="Yang R."/>
            <person name="Liu F."/>
        </authorList>
    </citation>
    <scope>NUCLEOTIDE SEQUENCE [LARGE SCALE GENOMIC DNA]</scope>
    <source>
        <strain evidence="3">LY-73</strain>
    </source>
</reference>
<organism evidence="2 3">
    <name type="scientific">Schleiferilactobacillus shenzhenensis LY-73</name>
    <dbReference type="NCBI Taxonomy" id="1231336"/>
    <lineage>
        <taxon>Bacteria</taxon>
        <taxon>Bacillati</taxon>
        <taxon>Bacillota</taxon>
        <taxon>Bacilli</taxon>
        <taxon>Lactobacillales</taxon>
        <taxon>Lactobacillaceae</taxon>
        <taxon>Schleiferilactobacillus</taxon>
    </lineage>
</organism>
<sequence>MVEAALPQPDEQGRPVHRIRIPANDGYGLRMWLLGQAGLVRVLSPRNIRDYVVACLQEALGRYDG</sequence>
<evidence type="ECO:0000313" key="3">
    <source>
        <dbReference type="Proteomes" id="UP000030647"/>
    </source>
</evidence>
<keyword evidence="3" id="KW-1185">Reference proteome</keyword>
<dbReference type="AlphaFoldDB" id="U4TJQ0"/>
<dbReference type="EMBL" id="KI271589">
    <property type="protein sequence ID" value="ERL65061.1"/>
    <property type="molecule type" value="Genomic_DNA"/>
</dbReference>
<evidence type="ECO:0000313" key="2">
    <source>
        <dbReference type="EMBL" id="ERL65061.1"/>
    </source>
</evidence>
<proteinExistence type="predicted"/>
<feature type="domain" description="WCX" evidence="1">
    <location>
        <begin position="9"/>
        <end position="60"/>
    </location>
</feature>
<dbReference type="InterPro" id="IPR057727">
    <property type="entry name" value="WCX_dom"/>
</dbReference>
<evidence type="ECO:0000259" key="1">
    <source>
        <dbReference type="Pfam" id="PF25583"/>
    </source>
</evidence>
<dbReference type="Proteomes" id="UP000030647">
    <property type="component" value="Unassembled WGS sequence"/>
</dbReference>
<accession>U4TJQ0</accession>
<dbReference type="HOGENOM" id="CLU_2844422_0_0_9"/>